<dbReference type="InterPro" id="IPR039561">
    <property type="entry name" value="Peptidase_M15C"/>
</dbReference>
<dbReference type="Proteomes" id="UP001163878">
    <property type="component" value="Chromosome"/>
</dbReference>
<feature type="compositionally biased region" description="Basic and acidic residues" evidence="1">
    <location>
        <begin position="167"/>
        <end position="184"/>
    </location>
</feature>
<protein>
    <submittedName>
        <fullName evidence="4">M15 family metallopeptidase</fullName>
    </submittedName>
</protein>
<proteinExistence type="predicted"/>
<feature type="domain" description="Peptidase M15C" evidence="3">
    <location>
        <begin position="141"/>
        <end position="220"/>
    </location>
</feature>
<dbReference type="EMBL" id="CP107567">
    <property type="protein sequence ID" value="UYQ65448.1"/>
    <property type="molecule type" value="Genomic_DNA"/>
</dbReference>
<dbReference type="Pfam" id="PF13539">
    <property type="entry name" value="Peptidase_M15_4"/>
    <property type="match status" value="1"/>
</dbReference>
<name>A0ABY6IEP2_STRPE</name>
<organism evidence="4 5">
    <name type="scientific">Streptomyces peucetius</name>
    <dbReference type="NCBI Taxonomy" id="1950"/>
    <lineage>
        <taxon>Bacteria</taxon>
        <taxon>Bacillati</taxon>
        <taxon>Actinomycetota</taxon>
        <taxon>Actinomycetes</taxon>
        <taxon>Kitasatosporales</taxon>
        <taxon>Streptomycetaceae</taxon>
        <taxon>Streptomyces</taxon>
    </lineage>
</organism>
<evidence type="ECO:0000259" key="3">
    <source>
        <dbReference type="Pfam" id="PF13539"/>
    </source>
</evidence>
<keyword evidence="2" id="KW-0732">Signal</keyword>
<dbReference type="InterPro" id="IPR009045">
    <property type="entry name" value="Zn_M74/Hedgehog-like"/>
</dbReference>
<feature type="chain" id="PRO_5046093827" evidence="2">
    <location>
        <begin position="26"/>
        <end position="224"/>
    </location>
</feature>
<keyword evidence="5" id="KW-1185">Reference proteome</keyword>
<dbReference type="SUPFAM" id="SSF55166">
    <property type="entry name" value="Hedgehog/DD-peptidase"/>
    <property type="match status" value="1"/>
</dbReference>
<evidence type="ECO:0000256" key="1">
    <source>
        <dbReference type="SAM" id="MobiDB-lite"/>
    </source>
</evidence>
<evidence type="ECO:0000313" key="5">
    <source>
        <dbReference type="Proteomes" id="UP001163878"/>
    </source>
</evidence>
<gene>
    <name evidence="4" type="ORF">OGH68_30950</name>
</gene>
<feature type="signal peptide" evidence="2">
    <location>
        <begin position="1"/>
        <end position="25"/>
    </location>
</feature>
<reference evidence="4" key="1">
    <citation type="submission" date="2022-10" db="EMBL/GenBank/DDBJ databases">
        <title>Cytochrome P450 Catalyzes Benzene Ring Formation in the Biosynthesis of Trialkyl-Substituted Aromatic Polyketides.</title>
        <authorList>
            <person name="Zhao E."/>
            <person name="Ge H."/>
        </authorList>
    </citation>
    <scope>NUCLEOTIDE SEQUENCE</scope>
    <source>
        <strain evidence="4">NA0869</strain>
    </source>
</reference>
<accession>A0ABY6IEP2</accession>
<sequence length="224" mass="24576">MNVARRAAAPVLALGLTLGAVPAQGAVPVRDATGDVPRLSATVSDVPPSKLGRSYEPGCPVPPSRLRLIAMNHWGFDGRVHRGELIVHQDQVRPLLHVFKKVFDERFPIHRMRVMAEYDGDDARAMAADNTSAFNCRRVTGDARHLSRHSYGDAVDINPAENPYVDRSGEVHPPGAEDRLDRRRPAQGMITPGDAVTTAMEEAGWEWGGRWSPPDYQHFSADGT</sequence>
<dbReference type="Gene3D" id="3.30.1380.10">
    <property type="match status" value="1"/>
</dbReference>
<dbReference type="RefSeq" id="WP_264248637.1">
    <property type="nucleotide sequence ID" value="NZ_CP107567.1"/>
</dbReference>
<evidence type="ECO:0000256" key="2">
    <source>
        <dbReference type="SAM" id="SignalP"/>
    </source>
</evidence>
<feature type="region of interest" description="Disordered" evidence="1">
    <location>
        <begin position="157"/>
        <end position="196"/>
    </location>
</feature>
<evidence type="ECO:0000313" key="4">
    <source>
        <dbReference type="EMBL" id="UYQ65448.1"/>
    </source>
</evidence>